<dbReference type="PANTHER" id="PTHR10098:SF108">
    <property type="entry name" value="TETRATRICOPEPTIDE REPEAT PROTEIN 28"/>
    <property type="match status" value="1"/>
</dbReference>
<evidence type="ECO:0000256" key="1">
    <source>
        <dbReference type="PROSITE-ProRule" id="PRU00339"/>
    </source>
</evidence>
<dbReference type="SUPFAM" id="SSF52540">
    <property type="entry name" value="P-loop containing nucleoside triphosphate hydrolases"/>
    <property type="match status" value="1"/>
</dbReference>
<dbReference type="InterPro" id="IPR027417">
    <property type="entry name" value="P-loop_NTPase"/>
</dbReference>
<dbReference type="GO" id="GO:0043531">
    <property type="term" value="F:ADP binding"/>
    <property type="evidence" value="ECO:0007669"/>
    <property type="project" value="InterPro"/>
</dbReference>
<comment type="caution">
    <text evidence="2">The sequence shown here is derived from an EMBL/GenBank/DDBJ whole genome shotgun (WGS) entry which is preliminary data.</text>
</comment>
<dbReference type="Pfam" id="PF13424">
    <property type="entry name" value="TPR_12"/>
    <property type="match status" value="4"/>
</dbReference>
<dbReference type="Proteomes" id="UP000660680">
    <property type="component" value="Unassembled WGS sequence"/>
</dbReference>
<dbReference type="InterPro" id="IPR011990">
    <property type="entry name" value="TPR-like_helical_dom_sf"/>
</dbReference>
<dbReference type="SUPFAM" id="SSF48452">
    <property type="entry name" value="TPR-like"/>
    <property type="match status" value="2"/>
</dbReference>
<keyword evidence="1" id="KW-0802">TPR repeat</keyword>
<sequence>MRLGSGDPDRATVNSVRVAGVVSGVLAQGERVSVTIGDVGGGTAESAGRPVAAQVRVLGPQAAEAAELFSGRSAEVGRLLGWLDPAGASGSVVVSAVAGMGGVGKTALARHCAVSAARAGWFPGGVFLADMRGYDAAPVAAAAVFSPLLRHLGVPADQIPADPGEARVVYDQTLGGLAARGMRVLLVVDNACDGDQVAPLVPARGGHVVVVTTRDTLDLVGARHLAVDVLAEGPATALLTDALSVLDPDDRRLTADASGTRALAAACGGLPLALRVAAGLLADEPELTAGDLVAQLPEAPGAEGFTRGEMAVTAALDRSWQRLARLRPAQARMLRLLCLAPGPDVSTDAAAALADVSVGAVRALLRGLRQAHLVVAAGRDRWSLHDLVRAHTATREVLGVDRAEQRAALHRLLNHYTNTTDRAAQHLRALPGQPVPDRFTGRQEALRWLDEERPALVAAVALATAEGNHAHAAWLAIALSRYLQWRRYTADWLTTAEHARASAAHLPPHHQAATAALHGNALHQLGRYGEAVSAHRQALRRYRDVGDRYGEATVLANLGLSLSAEGRLDDAIDAHHQALALYRAMGNWHGEAMVWTNLGTTLQRIGRAEEAILAHRRSGDLHRERGDSLGEAIVWTNLGAALQVIRRYDDAVAAHGRAAERFGEVDDQHGEAMALTNLGLALAGAGRVDEALAAYRRALDLHRDLDDRHGHAMALTNLGIALHRADRPDGAVAAHHAARRRFRELGDRQGEAMAWNNLGATLRADRRFDEAAVAYQHALARHRDLANPEGQAKALNNVGTALRRDGRFDPAITAFGQAAELYRGTGDTNRECKALTNLGAALHRTQRYSQARDCWTRAYDGYRAIGDTTSANRIAGLLKALPADT</sequence>
<feature type="repeat" description="TPR" evidence="1">
    <location>
        <begin position="792"/>
        <end position="825"/>
    </location>
</feature>
<protein>
    <submittedName>
        <fullName evidence="2">Uncharacterized protein</fullName>
    </submittedName>
</protein>
<name>A0A918GM15_9PSEU</name>
<accession>A0A918GM15</accession>
<dbReference type="SMART" id="SM00028">
    <property type="entry name" value="TPR"/>
    <property type="match status" value="9"/>
</dbReference>
<reference evidence="2" key="2">
    <citation type="submission" date="2020-09" db="EMBL/GenBank/DDBJ databases">
        <authorList>
            <person name="Sun Q."/>
            <person name="Ohkuma M."/>
        </authorList>
    </citation>
    <scope>NUCLEOTIDE SEQUENCE</scope>
    <source>
        <strain evidence="2">JCM 3276</strain>
    </source>
</reference>
<evidence type="ECO:0000313" key="3">
    <source>
        <dbReference type="Proteomes" id="UP000660680"/>
    </source>
</evidence>
<dbReference type="EMBL" id="BMRB01000004">
    <property type="protein sequence ID" value="GGS46425.1"/>
    <property type="molecule type" value="Genomic_DNA"/>
</dbReference>
<dbReference type="Gene3D" id="3.40.50.300">
    <property type="entry name" value="P-loop containing nucleotide triphosphate hydrolases"/>
    <property type="match status" value="1"/>
</dbReference>
<evidence type="ECO:0000313" key="2">
    <source>
        <dbReference type="EMBL" id="GGS46425.1"/>
    </source>
</evidence>
<gene>
    <name evidence="2" type="ORF">GCM10010171_47040</name>
</gene>
<dbReference type="InterPro" id="IPR019734">
    <property type="entry name" value="TPR_rpt"/>
</dbReference>
<reference evidence="2" key="1">
    <citation type="journal article" date="2014" name="Int. J. Syst. Evol. Microbiol.">
        <title>Complete genome sequence of Corynebacterium casei LMG S-19264T (=DSM 44701T), isolated from a smear-ripened cheese.</title>
        <authorList>
            <consortium name="US DOE Joint Genome Institute (JGI-PGF)"/>
            <person name="Walter F."/>
            <person name="Albersmeier A."/>
            <person name="Kalinowski J."/>
            <person name="Ruckert C."/>
        </authorList>
    </citation>
    <scope>NUCLEOTIDE SEQUENCE</scope>
    <source>
        <strain evidence="2">JCM 3276</strain>
    </source>
</reference>
<organism evidence="2 3">
    <name type="scientific">Actinokineospora fastidiosa</name>
    <dbReference type="NCBI Taxonomy" id="1816"/>
    <lineage>
        <taxon>Bacteria</taxon>
        <taxon>Bacillati</taxon>
        <taxon>Actinomycetota</taxon>
        <taxon>Actinomycetes</taxon>
        <taxon>Pseudonocardiales</taxon>
        <taxon>Pseudonocardiaceae</taxon>
        <taxon>Actinokineospora</taxon>
    </lineage>
</organism>
<proteinExistence type="predicted"/>
<dbReference type="PRINTS" id="PR00364">
    <property type="entry name" value="DISEASERSIST"/>
</dbReference>
<dbReference type="AlphaFoldDB" id="A0A918GM15"/>
<dbReference type="PROSITE" id="PS50005">
    <property type="entry name" value="TPR"/>
    <property type="match status" value="2"/>
</dbReference>
<feature type="repeat" description="TPR" evidence="1">
    <location>
        <begin position="672"/>
        <end position="705"/>
    </location>
</feature>
<dbReference type="Gene3D" id="1.25.40.10">
    <property type="entry name" value="Tetratricopeptide repeat domain"/>
    <property type="match status" value="2"/>
</dbReference>
<keyword evidence="3" id="KW-1185">Reference proteome</keyword>
<dbReference type="PANTHER" id="PTHR10098">
    <property type="entry name" value="RAPSYN-RELATED"/>
    <property type="match status" value="1"/>
</dbReference>